<gene>
    <name evidence="8" type="ORF">LL252_05015</name>
</gene>
<dbReference type="RefSeq" id="WP_228233283.1">
    <property type="nucleotide sequence ID" value="NZ_ARXL01000005.1"/>
</dbReference>
<evidence type="ECO:0000259" key="7">
    <source>
        <dbReference type="Pfam" id="PF23914"/>
    </source>
</evidence>
<keyword evidence="9" id="KW-1185">Reference proteome</keyword>
<feature type="domain" description="Cytochrome c-type biogenesis protein H TPR" evidence="7">
    <location>
        <begin position="64"/>
        <end position="208"/>
    </location>
</feature>
<keyword evidence="5" id="KW-0812">Transmembrane</keyword>
<dbReference type="PANTHER" id="PTHR47870">
    <property type="entry name" value="CYTOCHROME C-TYPE BIOGENESIS PROTEIN CCMH"/>
    <property type="match status" value="1"/>
</dbReference>
<feature type="domain" description="Cytochrome c-type biogenesis protein H Ig-like" evidence="6">
    <location>
        <begin position="249"/>
        <end position="292"/>
    </location>
</feature>
<dbReference type="SUPFAM" id="SSF48452">
    <property type="entry name" value="TPR-like"/>
    <property type="match status" value="1"/>
</dbReference>
<proteinExistence type="predicted"/>
<dbReference type="Proteomes" id="UP001108027">
    <property type="component" value="Unassembled WGS sequence"/>
</dbReference>
<dbReference type="InterPro" id="IPR056412">
    <property type="entry name" value="Ig_CycH"/>
</dbReference>
<evidence type="ECO:0000259" key="6">
    <source>
        <dbReference type="Pfam" id="PF23892"/>
    </source>
</evidence>
<protein>
    <submittedName>
        <fullName evidence="8">Tetratricopeptide repeat protein</fullName>
    </submittedName>
</protein>
<dbReference type="Pfam" id="PF23892">
    <property type="entry name" value="Ig_CycH"/>
    <property type="match status" value="1"/>
</dbReference>
<dbReference type="PROSITE" id="PS50005">
    <property type="entry name" value="TPR"/>
    <property type="match status" value="1"/>
</dbReference>
<dbReference type="InterPro" id="IPR011990">
    <property type="entry name" value="TPR-like_helical_dom_sf"/>
</dbReference>
<feature type="transmembrane region" description="Helical" evidence="5">
    <location>
        <begin position="6"/>
        <end position="23"/>
    </location>
</feature>
<dbReference type="Pfam" id="PF23914">
    <property type="entry name" value="TPR_CcmH_CycH"/>
    <property type="match status" value="1"/>
</dbReference>
<dbReference type="GO" id="GO:0017004">
    <property type="term" value="P:cytochrome complex assembly"/>
    <property type="evidence" value="ECO:0007669"/>
    <property type="project" value="UniProtKB-KW"/>
</dbReference>
<comment type="caution">
    <text evidence="8">The sequence shown here is derived from an EMBL/GenBank/DDBJ whole genome shotgun (WGS) entry which is preliminary data.</text>
</comment>
<dbReference type="InterPro" id="IPR051263">
    <property type="entry name" value="C-type_cytochrome_biogenesis"/>
</dbReference>
<keyword evidence="3 4" id="KW-0802">TPR repeat</keyword>
<evidence type="ECO:0000256" key="4">
    <source>
        <dbReference type="PROSITE-ProRule" id="PRU00339"/>
    </source>
</evidence>
<evidence type="ECO:0000256" key="2">
    <source>
        <dbReference type="ARBA" id="ARBA00022748"/>
    </source>
</evidence>
<keyword evidence="2" id="KW-0201">Cytochrome c-type biogenesis</keyword>
<keyword evidence="1" id="KW-0677">Repeat</keyword>
<organism evidence="8 9">
    <name type="scientific">Alloalcanivorax marinus</name>
    <dbReference type="NCBI Taxonomy" id="1177169"/>
    <lineage>
        <taxon>Bacteria</taxon>
        <taxon>Pseudomonadati</taxon>
        <taxon>Pseudomonadota</taxon>
        <taxon>Gammaproteobacteria</taxon>
        <taxon>Oceanospirillales</taxon>
        <taxon>Alcanivoracaceae</taxon>
        <taxon>Alloalcanivorax</taxon>
    </lineage>
</organism>
<reference evidence="8" key="1">
    <citation type="submission" date="2021-10" db="EMBL/GenBank/DDBJ databases">
        <title>The diversity and Nitrogen Metabolism of Culturable Nitrate-Utilizing Bacteria Within the Oxygen Minimum Zone of the Changjiang (Yangtze River)Estuary.</title>
        <authorList>
            <person name="Zhang D."/>
            <person name="Zheng J."/>
            <person name="Liu S."/>
            <person name="He W."/>
        </authorList>
    </citation>
    <scope>NUCLEOTIDE SEQUENCE</scope>
    <source>
        <strain evidence="8">FXH-223</strain>
    </source>
</reference>
<dbReference type="InterPro" id="IPR056413">
    <property type="entry name" value="TPR_CcmH_CycH"/>
</dbReference>
<evidence type="ECO:0000256" key="3">
    <source>
        <dbReference type="ARBA" id="ARBA00022803"/>
    </source>
</evidence>
<feature type="transmembrane region" description="Helical" evidence="5">
    <location>
        <begin position="35"/>
        <end position="55"/>
    </location>
</feature>
<dbReference type="Gene3D" id="1.25.40.10">
    <property type="entry name" value="Tetratricopeptide repeat domain"/>
    <property type="match status" value="1"/>
</dbReference>
<keyword evidence="5" id="KW-0472">Membrane</keyword>
<dbReference type="PANTHER" id="PTHR47870:SF1">
    <property type="entry name" value="CYTOCHROME C-TYPE BIOGENESIS PROTEIN CCMH"/>
    <property type="match status" value="1"/>
</dbReference>
<name>A0A9Q3UMF7_9GAMM</name>
<dbReference type="GO" id="GO:0005886">
    <property type="term" value="C:plasma membrane"/>
    <property type="evidence" value="ECO:0007669"/>
    <property type="project" value="TreeGrafter"/>
</dbReference>
<dbReference type="AlphaFoldDB" id="A0A9Q3UMF7"/>
<evidence type="ECO:0000256" key="5">
    <source>
        <dbReference type="SAM" id="Phobius"/>
    </source>
</evidence>
<dbReference type="EMBL" id="JAJGNA010000004">
    <property type="protein sequence ID" value="MCC4307924.1"/>
    <property type="molecule type" value="Genomic_DNA"/>
</dbReference>
<dbReference type="SMART" id="SM00028">
    <property type="entry name" value="TPR"/>
    <property type="match status" value="2"/>
</dbReference>
<feature type="repeat" description="TPR" evidence="4">
    <location>
        <begin position="110"/>
        <end position="143"/>
    </location>
</feature>
<evidence type="ECO:0000313" key="8">
    <source>
        <dbReference type="EMBL" id="MCC4307924.1"/>
    </source>
</evidence>
<evidence type="ECO:0000256" key="1">
    <source>
        <dbReference type="ARBA" id="ARBA00022737"/>
    </source>
</evidence>
<dbReference type="InterPro" id="IPR019734">
    <property type="entry name" value="TPR_rpt"/>
</dbReference>
<evidence type="ECO:0000313" key="9">
    <source>
        <dbReference type="Proteomes" id="UP001108027"/>
    </source>
</evidence>
<accession>A0A9Q3UMF7</accession>
<keyword evidence="5" id="KW-1133">Transmembrane helix</keyword>
<sequence length="341" mass="37037">MTVFVILPLVLVLAVLVVFLLWRRESRRAGAPTPWSGLALPLLVVALAGLGYLTLGLHPETLGWLSEQRRYDAVAERVIRGEAPGVEDRDISAQALTRVLQAKVVRDPTLPGWYTLGLLYDQLGAPAQAQEAARRALALDPDDDGARLLLARGLIAQNQGRLNDEADAQIRRVLEANPRHDGALMLRAMAATEARRFDLAAEAWRALLVRHGDGEAGNLIRQGLARAEAQQQRGARLDNLTFTVRAPDLPDGGTLFVFLRPEGGSGQPLAARRVLVESFPVTVTLRAGDWLQNYPEKPDTLRVAARYTPAPGSSVEQARLGSEPQPLDLDARPAAIIDLGP</sequence>